<comment type="caution">
    <text evidence="1">The sequence shown here is derived from an EMBL/GenBank/DDBJ whole genome shotgun (WGS) entry which is preliminary data.</text>
</comment>
<evidence type="ECO:0000313" key="2">
    <source>
        <dbReference type="Proteomes" id="UP001165186"/>
    </source>
</evidence>
<protein>
    <submittedName>
        <fullName evidence="1">Uncharacterized protein</fullName>
    </submittedName>
</protein>
<evidence type="ECO:0000313" key="1">
    <source>
        <dbReference type="EMBL" id="GME27472.1"/>
    </source>
</evidence>
<proteinExistence type="predicted"/>
<name>A0ACB5S3U0_9PEZI</name>
<sequence>MSAAEASPLPTLASSNVITPDDHGAYVTITASLMLVSMVLLTGLRLSIRYPFTQLFGLDDAAIVISAVPSPTIAEPRRTTNFTHALRQICAIAQTVAILEAVKAGLGRHVLSLSDDMRETAQKVHSPP</sequence>
<accession>A0ACB5S3U0</accession>
<gene>
    <name evidence="1" type="primary">g7391</name>
    <name evidence="1" type="ORF">NpPPO83_00007391</name>
</gene>
<keyword evidence="2" id="KW-1185">Reference proteome</keyword>
<reference evidence="1" key="1">
    <citation type="submission" date="2024-09" db="EMBL/GenBank/DDBJ databases">
        <title>Draft Genome Sequences of Neofusicoccum parvum.</title>
        <authorList>
            <person name="Ashida A."/>
            <person name="Camagna M."/>
            <person name="Tanaka A."/>
            <person name="Takemoto D."/>
        </authorList>
    </citation>
    <scope>NUCLEOTIDE SEQUENCE</scope>
    <source>
        <strain evidence="1">PPO83</strain>
    </source>
</reference>
<dbReference type="Proteomes" id="UP001165186">
    <property type="component" value="Unassembled WGS sequence"/>
</dbReference>
<organism evidence="1 2">
    <name type="scientific">Neofusicoccum parvum</name>
    <dbReference type="NCBI Taxonomy" id="310453"/>
    <lineage>
        <taxon>Eukaryota</taxon>
        <taxon>Fungi</taxon>
        <taxon>Dikarya</taxon>
        <taxon>Ascomycota</taxon>
        <taxon>Pezizomycotina</taxon>
        <taxon>Dothideomycetes</taxon>
        <taxon>Dothideomycetes incertae sedis</taxon>
        <taxon>Botryosphaeriales</taxon>
        <taxon>Botryosphaeriaceae</taxon>
        <taxon>Neofusicoccum</taxon>
    </lineage>
</organism>
<dbReference type="EMBL" id="BSXG01000037">
    <property type="protein sequence ID" value="GME27472.1"/>
    <property type="molecule type" value="Genomic_DNA"/>
</dbReference>